<gene>
    <name evidence="2" type="ORF">PMACD_LOCUS11663</name>
</gene>
<dbReference type="OrthoDB" id="7071878at2759"/>
<feature type="chain" id="PRO_5032356176" evidence="1">
    <location>
        <begin position="18"/>
        <end position="338"/>
    </location>
</feature>
<evidence type="ECO:0000256" key="1">
    <source>
        <dbReference type="SAM" id="SignalP"/>
    </source>
</evidence>
<accession>A0A821VFW9</accession>
<reference evidence="2" key="1">
    <citation type="submission" date="2021-02" db="EMBL/GenBank/DDBJ databases">
        <authorList>
            <person name="Steward A R."/>
        </authorList>
    </citation>
    <scope>NUCLEOTIDE SEQUENCE</scope>
</reference>
<proteinExistence type="predicted"/>
<evidence type="ECO:0000313" key="2">
    <source>
        <dbReference type="EMBL" id="CAF4905480.1"/>
    </source>
</evidence>
<keyword evidence="1" id="KW-0732">Signal</keyword>
<dbReference type="SUPFAM" id="SSF69304">
    <property type="entry name" value="Tricorn protease N-terminal domain"/>
    <property type="match status" value="1"/>
</dbReference>
<dbReference type="EMBL" id="CAJOBZ010000041">
    <property type="protein sequence ID" value="CAF4905480.1"/>
    <property type="molecule type" value="Genomic_DNA"/>
</dbReference>
<feature type="signal peptide" evidence="1">
    <location>
        <begin position="1"/>
        <end position="17"/>
    </location>
</feature>
<protein>
    <submittedName>
        <fullName evidence="2">Uncharacterized protein</fullName>
    </submittedName>
</protein>
<evidence type="ECO:0000313" key="3">
    <source>
        <dbReference type="Proteomes" id="UP000663880"/>
    </source>
</evidence>
<sequence>MAMKIFTAFLLVGLISGAPTSVEDDEKITITKEYFLRNFLKYEGSHDIISVVVPLNSLNFDENKSSESNSNEDESNVTVFFVEADIDEAGKPTYQGLYTLKNGQVKKILENGRDAASSGDNSRTVYLAASDGIYTYKENEQIAVKYGSLTDSIIGIAHIAEGNTLYILTDDHTVYEVQNNGNDKSKLEDIFDAQQIVLDYSNNLYFFTPDKKVYVKTTEGIKDIVGLPENSTKITLIKPPFILEDGIPVLVDNVAYIVYSNGTSENSDFDFELDAIPSAFGMEAALIQYYAYDKKIYEYNILVLALGEILDELKDFFSNKTSDIQSLAANRRASLRSK</sequence>
<dbReference type="AlphaFoldDB" id="A0A821VFW9"/>
<name>A0A821VFW9_9NEOP</name>
<dbReference type="Proteomes" id="UP000663880">
    <property type="component" value="Unassembled WGS sequence"/>
</dbReference>
<organism evidence="2 3">
    <name type="scientific">Pieris macdunnoughi</name>
    <dbReference type="NCBI Taxonomy" id="345717"/>
    <lineage>
        <taxon>Eukaryota</taxon>
        <taxon>Metazoa</taxon>
        <taxon>Ecdysozoa</taxon>
        <taxon>Arthropoda</taxon>
        <taxon>Hexapoda</taxon>
        <taxon>Insecta</taxon>
        <taxon>Pterygota</taxon>
        <taxon>Neoptera</taxon>
        <taxon>Endopterygota</taxon>
        <taxon>Lepidoptera</taxon>
        <taxon>Glossata</taxon>
        <taxon>Ditrysia</taxon>
        <taxon>Papilionoidea</taxon>
        <taxon>Pieridae</taxon>
        <taxon>Pierinae</taxon>
        <taxon>Pieris</taxon>
    </lineage>
</organism>
<comment type="caution">
    <text evidence="2">The sequence shown here is derived from an EMBL/GenBank/DDBJ whole genome shotgun (WGS) entry which is preliminary data.</text>
</comment>
<keyword evidence="3" id="KW-1185">Reference proteome</keyword>